<organism evidence="1 2">
    <name type="scientific">Silvibacterium bohemicum</name>
    <dbReference type="NCBI Taxonomy" id="1577686"/>
    <lineage>
        <taxon>Bacteria</taxon>
        <taxon>Pseudomonadati</taxon>
        <taxon>Acidobacteriota</taxon>
        <taxon>Terriglobia</taxon>
        <taxon>Terriglobales</taxon>
        <taxon>Acidobacteriaceae</taxon>
        <taxon>Silvibacterium</taxon>
    </lineage>
</organism>
<dbReference type="EMBL" id="JACHEK010000011">
    <property type="protein sequence ID" value="MBB6146759.1"/>
    <property type="molecule type" value="Genomic_DNA"/>
</dbReference>
<dbReference type="AlphaFoldDB" id="A0A841K497"/>
<dbReference type="Proteomes" id="UP000538666">
    <property type="component" value="Unassembled WGS sequence"/>
</dbReference>
<evidence type="ECO:0000313" key="1">
    <source>
        <dbReference type="EMBL" id="MBB6146759.1"/>
    </source>
</evidence>
<keyword evidence="2" id="KW-1185">Reference proteome</keyword>
<comment type="caution">
    <text evidence="1">The sequence shown here is derived from an EMBL/GenBank/DDBJ whole genome shotgun (WGS) entry which is preliminary data.</text>
</comment>
<protein>
    <submittedName>
        <fullName evidence="1">Uncharacterized protein</fullName>
    </submittedName>
</protein>
<name>A0A841K497_9BACT</name>
<accession>A0A841K497</accession>
<sequence>MLIAIARIGVIAHHAKKLLTNVLLPEIGIQCFRMEPFFSGCLLTLHLFAKVFNLSYPAFVG</sequence>
<reference evidence="1 2" key="1">
    <citation type="submission" date="2020-08" db="EMBL/GenBank/DDBJ databases">
        <title>Genomic Encyclopedia of Type Strains, Phase IV (KMG-IV): sequencing the most valuable type-strain genomes for metagenomic binning, comparative biology and taxonomic classification.</title>
        <authorList>
            <person name="Goeker M."/>
        </authorList>
    </citation>
    <scope>NUCLEOTIDE SEQUENCE [LARGE SCALE GENOMIC DNA]</scope>
    <source>
        <strain evidence="1 2">DSM 103733</strain>
    </source>
</reference>
<evidence type="ECO:0000313" key="2">
    <source>
        <dbReference type="Proteomes" id="UP000538666"/>
    </source>
</evidence>
<proteinExistence type="predicted"/>
<gene>
    <name evidence="1" type="ORF">HNQ77_004740</name>
</gene>